<evidence type="ECO:0000313" key="2">
    <source>
        <dbReference type="Proteomes" id="UP000072421"/>
    </source>
</evidence>
<protein>
    <submittedName>
        <fullName evidence="1">Uncharacterized protein</fullName>
    </submittedName>
</protein>
<evidence type="ECO:0000313" key="1">
    <source>
        <dbReference type="EMBL" id="AMO94916.1"/>
    </source>
</evidence>
<accession>A0A127PAT1</accession>
<sequence length="44" mass="4996">MQIKAKHCHSLTISSYDVIMYGTYKSAFAASYDVSTNIHPVLRF</sequence>
<dbReference type="AlphaFoldDB" id="A0A127PAT1"/>
<dbReference type="EMBL" id="CP013232">
    <property type="protein sequence ID" value="AMO94916.1"/>
    <property type="molecule type" value="Genomic_DNA"/>
</dbReference>
<gene>
    <name evidence="1" type="ORF">CFter6_2228</name>
</gene>
<name>A0A127PAT1_9BURK</name>
<reference evidence="1 2" key="1">
    <citation type="submission" date="2015-11" db="EMBL/GenBank/DDBJ databases">
        <title>Exploring the genomic traits of fungus-feeding bacterial genus Collimonas.</title>
        <authorList>
            <person name="Song C."/>
            <person name="Schmidt R."/>
            <person name="de Jager V."/>
            <person name="Krzyzanowska D."/>
            <person name="Jongedijk E."/>
            <person name="Cankar K."/>
            <person name="Beekwilder J."/>
            <person name="van Veen A."/>
            <person name="de Boer W."/>
            <person name="van Veen J.A."/>
            <person name="Garbeva P."/>
        </authorList>
    </citation>
    <scope>NUCLEOTIDE SEQUENCE [LARGE SCALE GENOMIC DNA]</scope>
    <source>
        <strain evidence="1 2">Ter6</strain>
    </source>
</reference>
<proteinExistence type="predicted"/>
<organism evidence="1">
    <name type="scientific">Collimonas fungivorans</name>
    <dbReference type="NCBI Taxonomy" id="158899"/>
    <lineage>
        <taxon>Bacteria</taxon>
        <taxon>Pseudomonadati</taxon>
        <taxon>Pseudomonadota</taxon>
        <taxon>Betaproteobacteria</taxon>
        <taxon>Burkholderiales</taxon>
        <taxon>Oxalobacteraceae</taxon>
        <taxon>Collimonas</taxon>
    </lineage>
</organism>
<dbReference type="Proteomes" id="UP000072421">
    <property type="component" value="Chromosome"/>
</dbReference>
<dbReference type="PATRIC" id="fig|158899.10.peg.2224"/>